<reference evidence="10" key="1">
    <citation type="submission" date="2014-03" db="EMBL/GenBank/DDBJ databases">
        <authorList>
            <person name="Casaregola S."/>
        </authorList>
    </citation>
    <scope>NUCLEOTIDE SEQUENCE [LARGE SCALE GENOMIC DNA]</scope>
    <source>
        <strain evidence="10">CLIB 918</strain>
    </source>
</reference>
<dbReference type="Proteomes" id="UP000242525">
    <property type="component" value="Unassembled WGS sequence"/>
</dbReference>
<protein>
    <submittedName>
        <fullName evidence="10">Similar to Saccharomyces cerevisiae YML049C RSE1 Protein involved in pre-mRNA splicing</fullName>
    </submittedName>
</protein>
<feature type="domain" description="RSE1/DDB1/CPSF1 C-terminal" evidence="7">
    <location>
        <begin position="833"/>
        <end position="1158"/>
    </location>
</feature>
<feature type="domain" description="RSE1/DDB1/CPSF1 second beta-propeller" evidence="9">
    <location>
        <begin position="448"/>
        <end position="769"/>
    </location>
</feature>
<evidence type="ECO:0000256" key="6">
    <source>
        <dbReference type="ARBA" id="ARBA00038266"/>
    </source>
</evidence>
<evidence type="ECO:0000256" key="4">
    <source>
        <dbReference type="ARBA" id="ARBA00023187"/>
    </source>
</evidence>
<dbReference type="SUPFAM" id="SSF50969">
    <property type="entry name" value="YVTN repeat-like/Quinoprotein amine dehydrogenase"/>
    <property type="match status" value="1"/>
</dbReference>
<keyword evidence="5" id="KW-0539">Nucleus</keyword>
<gene>
    <name evidence="10" type="ORF">BN980_GECA14s00109g</name>
</gene>
<dbReference type="GO" id="GO:0008380">
    <property type="term" value="P:RNA splicing"/>
    <property type="evidence" value="ECO:0007669"/>
    <property type="project" value="UniProtKB-KW"/>
</dbReference>
<dbReference type="InterPro" id="IPR018846">
    <property type="entry name" value="Beta-prop_RSE1/DDB1/CPSF1_1st"/>
</dbReference>
<dbReference type="OrthoDB" id="436637at2759"/>
<dbReference type="Gene3D" id="2.130.10.10">
    <property type="entry name" value="YVTN repeat-like/Quinoprotein amine dehydrogenase"/>
    <property type="match status" value="3"/>
</dbReference>
<evidence type="ECO:0000259" key="8">
    <source>
        <dbReference type="Pfam" id="PF10433"/>
    </source>
</evidence>
<dbReference type="GO" id="GO:0005681">
    <property type="term" value="C:spliceosomal complex"/>
    <property type="evidence" value="ECO:0007669"/>
    <property type="project" value="UniProtKB-KW"/>
</dbReference>
<dbReference type="FunFam" id="2.130.10.10:FF:000031">
    <property type="entry name" value="Splicing factor 3b subunit 3"/>
    <property type="match status" value="1"/>
</dbReference>
<dbReference type="Pfam" id="PF10433">
    <property type="entry name" value="Beta-prop_RSE1_1st"/>
    <property type="match status" value="1"/>
</dbReference>
<accession>A0A0J9XF38</accession>
<dbReference type="GO" id="GO:0003676">
    <property type="term" value="F:nucleic acid binding"/>
    <property type="evidence" value="ECO:0007669"/>
    <property type="project" value="InterPro"/>
</dbReference>
<dbReference type="InterPro" id="IPR058543">
    <property type="entry name" value="Beta-prop_RSE1/DDB1/CPSF1_2nd"/>
</dbReference>
<evidence type="ECO:0000259" key="7">
    <source>
        <dbReference type="Pfam" id="PF03178"/>
    </source>
</evidence>
<dbReference type="Pfam" id="PF23726">
    <property type="entry name" value="Beta-prop_RSE1_2nd"/>
    <property type="match status" value="1"/>
</dbReference>
<evidence type="ECO:0000256" key="5">
    <source>
        <dbReference type="ARBA" id="ARBA00023242"/>
    </source>
</evidence>
<evidence type="ECO:0000259" key="9">
    <source>
        <dbReference type="Pfam" id="PF23726"/>
    </source>
</evidence>
<dbReference type="InterPro" id="IPR015943">
    <property type="entry name" value="WD40/YVTN_repeat-like_dom_sf"/>
</dbReference>
<evidence type="ECO:0000313" key="10">
    <source>
        <dbReference type="EMBL" id="CDO56149.1"/>
    </source>
</evidence>
<keyword evidence="2" id="KW-0507">mRNA processing</keyword>
<dbReference type="PANTHER" id="PTHR10644">
    <property type="entry name" value="DNA REPAIR/RNA PROCESSING CPSF FAMILY"/>
    <property type="match status" value="1"/>
</dbReference>
<comment type="subcellular location">
    <subcellularLocation>
        <location evidence="1">Nucleus</location>
    </subcellularLocation>
</comment>
<dbReference type="GO" id="GO:0006397">
    <property type="term" value="P:mRNA processing"/>
    <property type="evidence" value="ECO:0007669"/>
    <property type="project" value="UniProtKB-KW"/>
</dbReference>
<evidence type="ECO:0000256" key="2">
    <source>
        <dbReference type="ARBA" id="ARBA00022664"/>
    </source>
</evidence>
<dbReference type="InterPro" id="IPR004871">
    <property type="entry name" value="RSE1/DDB1/CPSF1_C"/>
</dbReference>
<dbReference type="InterPro" id="IPR050358">
    <property type="entry name" value="RSE1/DDB1/CFT1"/>
</dbReference>
<evidence type="ECO:0000313" key="11">
    <source>
        <dbReference type="Proteomes" id="UP000242525"/>
    </source>
</evidence>
<organism evidence="10 11">
    <name type="scientific">Geotrichum candidum</name>
    <name type="common">Oospora lactis</name>
    <name type="synonym">Dipodascus geotrichum</name>
    <dbReference type="NCBI Taxonomy" id="1173061"/>
    <lineage>
        <taxon>Eukaryota</taxon>
        <taxon>Fungi</taxon>
        <taxon>Dikarya</taxon>
        <taxon>Ascomycota</taxon>
        <taxon>Saccharomycotina</taxon>
        <taxon>Dipodascomycetes</taxon>
        <taxon>Dipodascales</taxon>
        <taxon>Dipodascaceae</taxon>
        <taxon>Geotrichum</taxon>
    </lineage>
</organism>
<keyword evidence="11" id="KW-1185">Reference proteome</keyword>
<dbReference type="STRING" id="1173061.A0A0J9XF38"/>
<dbReference type="EMBL" id="CCBN010000014">
    <property type="protein sequence ID" value="CDO56149.1"/>
    <property type="molecule type" value="Genomic_DNA"/>
</dbReference>
<dbReference type="FunFam" id="2.130.10.10:FF:001143">
    <property type="entry name" value="Pre-mRNA-splicing factor rse-1, putative"/>
    <property type="match status" value="1"/>
</dbReference>
<feature type="domain" description="RSE1/DDB1/CPSF1 first beta-propeller" evidence="8">
    <location>
        <begin position="15"/>
        <end position="403"/>
    </location>
</feature>
<name>A0A0J9XF38_GEOCN</name>
<dbReference type="Pfam" id="PF03178">
    <property type="entry name" value="CPSF_A"/>
    <property type="match status" value="1"/>
</dbReference>
<proteinExistence type="inferred from homology"/>
<dbReference type="AlphaFoldDB" id="A0A0J9XF38"/>
<comment type="caution">
    <text evidence="10">The sequence shown here is derived from an EMBL/GenBank/DDBJ whole genome shotgun (WGS) entry which is preliminary data.</text>
</comment>
<keyword evidence="3" id="KW-0747">Spliceosome</keyword>
<comment type="similarity">
    <text evidence="6">Belongs to the RSE1 family.</text>
</comment>
<dbReference type="InterPro" id="IPR011044">
    <property type="entry name" value="Quino_amine_DH_bsu"/>
</dbReference>
<keyword evidence="4" id="KW-0508">mRNA splicing</keyword>
<sequence length="1192" mass="131535">MSLDLYSLTLSKPGSVVRSITGQFTGRNSTQDLLIARGSYLQLLRPDKITRRLVPLLSYNVFGIIRSLAVFRIAGSSQDHIIVTSDSGRIVILDYDESANKFVQLHMETFGKAGITRTSPGQYLAVDPKGRAAMIASVEKNKLVYVLNRDAAANVTISSPLEANTSRTLVYDVVGVDMGYENPVFAALEVDYGSIENQNGDIPKKKLTFYELDLGLNHVVRRWSEHVDRHASLLLQVPGADGDNLAPSGVLVATKNYISYYNMNQPELRVPIPKREGSNQDTTIVAGVMHKIKGAFFFLVQNELGDIFKITLTHDKQEPIELKIKYFDTIPRAVSFNIFKSGFLFAACEFGNHQFYQFIKLGDDDDGQPEYSSSYYVKGDMDQYEPAYFTLHELDNLMLVDELSSLSPLLTSQVANLDPTKETPQIYAVSGQSSRSTFRSIHYGLAVNEIVSAELPAVPLAVWTTKVKEDDEFDKYIVLSFSNETLVMSIGESIEEITDSGFQSSVSTIAVQQLGRDSLLQIHRGGLRHILSSGTVNEWEPPEGKYITHASTNNYQVIIALTSSEANYSMIYFELDEEGQLNEYSEQELPSRPASLCIGDVPAGRLRSPFLVVGSDEDQTVRMYSLELERVLEGLFTRSLSAPPSDMRILYLTDNSFDKDSKTLFLHIGMNNGVYMKAKMDSVTGELSQIRTRFLGPGPIKLFPIVAQNQSCIMALCTSTWLGFVQQGTEFTMAPLEYSRLSYAAGFASEEYTEGIVGIQDNNIKIFSIEDLNNTLQESVAPLKYTPRRMARNSFSNHFYIVEADANTVPAADEEEEQTAKQFGYVKSKGAWASAVEAVDPLTLEVTSSVQLTDNDSGRLVVNCFFESHDKEYLVVGGGSTKGGALYVFEYSEDGSRISLLHKTPVAEHPTCMIEFQGRLLVALGAKLVFYELGTKQLLRKGEHRFSPTLFSTIITLDTQGSRLIAGDIKESLVYLVYKPAIREFIPFADDVLKRHVTASMMLDYDTTIAGDRFGNIFVLRCPKTVSNTADEDDFGTYIATASAGASGGTGAAAAALGGAPNKLELLAHFHVEDVPTAFSKATLAIGGRDAVVWTGIQGTIGALVPMATSRDRELLEALEKQLRVEHPPLAGNHHLMYRGYYAPPKAIVDGDLCAQYASLPADKQAAIAEALEKSVDEILRKLEDIRITSVF</sequence>
<evidence type="ECO:0000256" key="1">
    <source>
        <dbReference type="ARBA" id="ARBA00004123"/>
    </source>
</evidence>
<evidence type="ECO:0000256" key="3">
    <source>
        <dbReference type="ARBA" id="ARBA00022728"/>
    </source>
</evidence>